<proteinExistence type="predicted"/>
<dbReference type="AlphaFoldDB" id="A0A074TLC2"/>
<reference evidence="1 2" key="1">
    <citation type="submission" date="2014-03" db="EMBL/GenBank/DDBJ databases">
        <title>The draft genome sequence of Thioclava dalianensis DLFJ1-1.</title>
        <authorList>
            <person name="Lai Q."/>
            <person name="Shao Z."/>
        </authorList>
    </citation>
    <scope>NUCLEOTIDE SEQUENCE [LARGE SCALE GENOMIC DNA]</scope>
    <source>
        <strain evidence="1 2">DLFJ1-1</strain>
    </source>
</reference>
<accession>A0A074TLC2</accession>
<dbReference type="EMBL" id="JHEH01000011">
    <property type="protein sequence ID" value="KEP69763.1"/>
    <property type="molecule type" value="Genomic_DNA"/>
</dbReference>
<gene>
    <name evidence="1" type="ORF">DL1_02635</name>
</gene>
<dbReference type="eggNOG" id="ENOG502ZB27">
    <property type="taxonomic scope" value="Bacteria"/>
</dbReference>
<evidence type="ECO:0000313" key="2">
    <source>
        <dbReference type="Proteomes" id="UP000027725"/>
    </source>
</evidence>
<evidence type="ECO:0008006" key="3">
    <source>
        <dbReference type="Google" id="ProtNLM"/>
    </source>
</evidence>
<dbReference type="OrthoDB" id="7835085at2"/>
<comment type="caution">
    <text evidence="1">The sequence shown here is derived from an EMBL/GenBank/DDBJ whole genome shotgun (WGS) entry which is preliminary data.</text>
</comment>
<dbReference type="Proteomes" id="UP000027725">
    <property type="component" value="Unassembled WGS sequence"/>
</dbReference>
<organism evidence="1 2">
    <name type="scientific">Thioclava dalianensis</name>
    <dbReference type="NCBI Taxonomy" id="1185766"/>
    <lineage>
        <taxon>Bacteria</taxon>
        <taxon>Pseudomonadati</taxon>
        <taxon>Pseudomonadota</taxon>
        <taxon>Alphaproteobacteria</taxon>
        <taxon>Rhodobacterales</taxon>
        <taxon>Paracoccaceae</taxon>
        <taxon>Thioclava</taxon>
    </lineage>
</organism>
<name>A0A074TLC2_9RHOB</name>
<sequence length="244" mass="26735">MSQTVFQHLRHTPNVGDLACSPGNYLDFGPSEFRDFSAPVPPCDLLVLGGGQVFNQCADAVVNHGAAARHKVIWGVGISETQQRGLMFDIIAPHCALIGCRDWGRAGCDYVPCASLLSPLFDAAPAPETEVVCFWHARKSGSVAAQNTYPSRDNHDISMAEAIAHMARGETVVSNSYHGTLWAMALGRKVLCVPFSDKFNGFREPPVMAVPEDWQNALGRAERRDILEEARAANHVFYEKVRNL</sequence>
<dbReference type="RefSeq" id="WP_038065930.1">
    <property type="nucleotide sequence ID" value="NZ_FOVB01000001.1"/>
</dbReference>
<protein>
    <recommendedName>
        <fullName evidence="3">Polysaccharide pyruvyl transferase domain-containing protein</fullName>
    </recommendedName>
</protein>
<keyword evidence="2" id="KW-1185">Reference proteome</keyword>
<dbReference type="STRING" id="1185766.SAMN05216224_1011021"/>
<evidence type="ECO:0000313" key="1">
    <source>
        <dbReference type="EMBL" id="KEP69763.1"/>
    </source>
</evidence>